<accession>J9GFR6</accession>
<dbReference type="AlphaFoldDB" id="J9GFR6"/>
<evidence type="ECO:0000256" key="1">
    <source>
        <dbReference type="SAM" id="MobiDB-lite"/>
    </source>
</evidence>
<evidence type="ECO:0000313" key="2">
    <source>
        <dbReference type="EMBL" id="EJW98179.1"/>
    </source>
</evidence>
<proteinExistence type="predicted"/>
<organism evidence="2">
    <name type="scientific">gut metagenome</name>
    <dbReference type="NCBI Taxonomy" id="749906"/>
    <lineage>
        <taxon>unclassified sequences</taxon>
        <taxon>metagenomes</taxon>
        <taxon>organismal metagenomes</taxon>
    </lineage>
</organism>
<comment type="caution">
    <text evidence="2">The sequence shown here is derived from an EMBL/GenBank/DDBJ whole genome shotgun (WGS) entry which is preliminary data.</text>
</comment>
<feature type="region of interest" description="Disordered" evidence="1">
    <location>
        <begin position="1"/>
        <end position="25"/>
    </location>
</feature>
<name>J9GFR6_9ZZZZ</name>
<gene>
    <name evidence="2" type="ORF">EVA_13715</name>
</gene>
<reference evidence="2" key="1">
    <citation type="journal article" date="2012" name="PLoS ONE">
        <title>Gene sets for utilization of primary and secondary nutrition supplies in the distal gut of endangered iberian lynx.</title>
        <authorList>
            <person name="Alcaide M."/>
            <person name="Messina E."/>
            <person name="Richter M."/>
            <person name="Bargiela R."/>
            <person name="Peplies J."/>
            <person name="Huws S.A."/>
            <person name="Newbold C.J."/>
            <person name="Golyshin P.N."/>
            <person name="Simon M.A."/>
            <person name="Lopez G."/>
            <person name="Yakimov M.M."/>
            <person name="Ferrer M."/>
        </authorList>
    </citation>
    <scope>NUCLEOTIDE SEQUENCE</scope>
</reference>
<protein>
    <submittedName>
        <fullName evidence="2">Uncharacterized protein</fullName>
    </submittedName>
</protein>
<sequence length="50" mass="5846">MKNGRTGRRPGCPAVMKVNSQESWSSQWYHRHRWSSSSRRPLLDAARVPH</sequence>
<dbReference type="EMBL" id="AMCI01004398">
    <property type="protein sequence ID" value="EJW98179.1"/>
    <property type="molecule type" value="Genomic_DNA"/>
</dbReference>